<dbReference type="VEuPathDB" id="VectorBase:AATE018159"/>
<dbReference type="EnsemblMetazoa" id="AATE018159-RA">
    <property type="protein sequence ID" value="AATE018159-PA.1"/>
    <property type="gene ID" value="AATE018159"/>
</dbReference>
<dbReference type="AlphaFoldDB" id="A0A182JHE9"/>
<evidence type="ECO:0000313" key="2">
    <source>
        <dbReference type="EnsemblMetazoa" id="AATE018159-PA.1"/>
    </source>
</evidence>
<sequence>MHVHDCGDAQHVEERPQGAGLNALRDDLKEQNFATEWEVVLGGDVFSHYHVPSGPYLGSIIISCRGDRIAHHGDPLIGSTTPLGNTVGPTDLAVWVEQRILHRVEHLALLEHLYQTQGVAFLHQQIMTVRDRSSWRNDEDARHFIRGWPVLATSGERGYAAADEYMT</sequence>
<dbReference type="EMBL" id="AXCP01007878">
    <property type="status" value="NOT_ANNOTATED_CDS"/>
    <property type="molecule type" value="Genomic_DNA"/>
</dbReference>
<feature type="region of interest" description="Disordered" evidence="1">
    <location>
        <begin position="1"/>
        <end position="20"/>
    </location>
</feature>
<evidence type="ECO:0000256" key="1">
    <source>
        <dbReference type="SAM" id="MobiDB-lite"/>
    </source>
</evidence>
<reference evidence="2" key="1">
    <citation type="submission" date="2022-08" db="UniProtKB">
        <authorList>
            <consortium name="EnsemblMetazoa"/>
        </authorList>
    </citation>
    <scope>IDENTIFICATION</scope>
    <source>
        <strain evidence="2">EBRO</strain>
    </source>
</reference>
<proteinExistence type="predicted"/>
<name>A0A182JHE9_ANOAO</name>
<accession>A0A182JHE9</accession>
<organism evidence="2">
    <name type="scientific">Anopheles atroparvus</name>
    <name type="common">European mosquito</name>
    <dbReference type="NCBI Taxonomy" id="41427"/>
    <lineage>
        <taxon>Eukaryota</taxon>
        <taxon>Metazoa</taxon>
        <taxon>Ecdysozoa</taxon>
        <taxon>Arthropoda</taxon>
        <taxon>Hexapoda</taxon>
        <taxon>Insecta</taxon>
        <taxon>Pterygota</taxon>
        <taxon>Neoptera</taxon>
        <taxon>Endopterygota</taxon>
        <taxon>Diptera</taxon>
        <taxon>Nematocera</taxon>
        <taxon>Culicoidea</taxon>
        <taxon>Culicidae</taxon>
        <taxon>Anophelinae</taxon>
        <taxon>Anopheles</taxon>
    </lineage>
</organism>
<feature type="compositionally biased region" description="Basic and acidic residues" evidence="1">
    <location>
        <begin position="1"/>
        <end position="16"/>
    </location>
</feature>
<protein>
    <submittedName>
        <fullName evidence="2">Uncharacterized protein</fullName>
    </submittedName>
</protein>